<comment type="similarity">
    <text evidence="3 11">Belongs to the class-II pyridoxal-phosphate-dependent aminotransferase family. Histidinol-phosphate aminotransferase subfamily.</text>
</comment>
<dbReference type="EC" id="2.6.1.9" evidence="11"/>
<evidence type="ECO:0000256" key="2">
    <source>
        <dbReference type="ARBA" id="ARBA00005011"/>
    </source>
</evidence>
<dbReference type="Pfam" id="PF00155">
    <property type="entry name" value="Aminotran_1_2"/>
    <property type="match status" value="1"/>
</dbReference>
<dbReference type="Proteomes" id="UP000501452">
    <property type="component" value="Chromosome"/>
</dbReference>
<dbReference type="PANTHER" id="PTHR43643">
    <property type="entry name" value="HISTIDINOL-PHOSPHATE AMINOTRANSFERASE 2"/>
    <property type="match status" value="1"/>
</dbReference>
<evidence type="ECO:0000256" key="11">
    <source>
        <dbReference type="HAMAP-Rule" id="MF_01023"/>
    </source>
</evidence>
<evidence type="ECO:0000259" key="12">
    <source>
        <dbReference type="Pfam" id="PF00155"/>
    </source>
</evidence>
<evidence type="ECO:0000256" key="7">
    <source>
        <dbReference type="ARBA" id="ARBA00022679"/>
    </source>
</evidence>
<evidence type="ECO:0000256" key="10">
    <source>
        <dbReference type="ARBA" id="ARBA00047481"/>
    </source>
</evidence>
<evidence type="ECO:0000313" key="13">
    <source>
        <dbReference type="EMBL" id="QIN81430.1"/>
    </source>
</evidence>
<protein>
    <recommendedName>
        <fullName evidence="11">Histidinol-phosphate aminotransferase</fullName>
        <ecNumber evidence="11">2.6.1.9</ecNumber>
    </recommendedName>
    <alternativeName>
        <fullName evidence="11">Imidazole acetol-phosphate transaminase</fullName>
    </alternativeName>
</protein>
<dbReference type="PANTHER" id="PTHR43643:SF6">
    <property type="entry name" value="HISTIDINOL-PHOSPHATE AMINOTRANSFERASE"/>
    <property type="match status" value="1"/>
</dbReference>
<dbReference type="GO" id="GO:0030170">
    <property type="term" value="F:pyridoxal phosphate binding"/>
    <property type="evidence" value="ECO:0007669"/>
    <property type="project" value="InterPro"/>
</dbReference>
<dbReference type="KEGG" id="rub:GBA63_01390"/>
<name>A0A6G8Q4Q3_9ACTN</name>
<gene>
    <name evidence="11" type="primary">hisC</name>
    <name evidence="13" type="ORF">GBA63_01390</name>
</gene>
<keyword evidence="5 11" id="KW-0032">Aminotransferase</keyword>
<dbReference type="InterPro" id="IPR050106">
    <property type="entry name" value="HistidinolP_aminotransfase"/>
</dbReference>
<dbReference type="Gene3D" id="3.40.640.10">
    <property type="entry name" value="Type I PLP-dependent aspartate aminotransferase-like (Major domain)"/>
    <property type="match status" value="1"/>
</dbReference>
<evidence type="ECO:0000256" key="3">
    <source>
        <dbReference type="ARBA" id="ARBA00007970"/>
    </source>
</evidence>
<proteinExistence type="inferred from homology"/>
<keyword evidence="7 11" id="KW-0808">Transferase</keyword>
<dbReference type="HAMAP" id="MF_01023">
    <property type="entry name" value="HisC_aminotrans_2"/>
    <property type="match status" value="1"/>
</dbReference>
<dbReference type="AlphaFoldDB" id="A0A6G8Q4Q3"/>
<evidence type="ECO:0000256" key="9">
    <source>
        <dbReference type="ARBA" id="ARBA00023102"/>
    </source>
</evidence>
<feature type="domain" description="Aminotransferase class I/classII large" evidence="12">
    <location>
        <begin position="122"/>
        <end position="443"/>
    </location>
</feature>
<evidence type="ECO:0000313" key="14">
    <source>
        <dbReference type="Proteomes" id="UP000501452"/>
    </source>
</evidence>
<evidence type="ECO:0000256" key="8">
    <source>
        <dbReference type="ARBA" id="ARBA00022898"/>
    </source>
</evidence>
<dbReference type="UniPathway" id="UPA00031">
    <property type="reaction ID" value="UER00012"/>
</dbReference>
<evidence type="ECO:0000256" key="4">
    <source>
        <dbReference type="ARBA" id="ARBA00011738"/>
    </source>
</evidence>
<keyword evidence="8 11" id="KW-0663">Pyridoxal phosphate</keyword>
<feature type="modified residue" description="N6-(pyridoxal phosphate)lysine" evidence="11">
    <location>
        <position position="315"/>
    </location>
</feature>
<dbReference type="InterPro" id="IPR005861">
    <property type="entry name" value="HisP_aminotrans"/>
</dbReference>
<comment type="cofactor">
    <cofactor evidence="1 11">
        <name>pyridoxal 5'-phosphate</name>
        <dbReference type="ChEBI" id="CHEBI:597326"/>
    </cofactor>
</comment>
<evidence type="ECO:0000256" key="1">
    <source>
        <dbReference type="ARBA" id="ARBA00001933"/>
    </source>
</evidence>
<dbReference type="CDD" id="cd00609">
    <property type="entry name" value="AAT_like"/>
    <property type="match status" value="1"/>
</dbReference>
<dbReference type="SUPFAM" id="SSF53383">
    <property type="entry name" value="PLP-dependent transferases"/>
    <property type="match status" value="1"/>
</dbReference>
<dbReference type="GO" id="GO:0000105">
    <property type="term" value="P:L-histidine biosynthetic process"/>
    <property type="evidence" value="ECO:0007669"/>
    <property type="project" value="UniProtKB-UniRule"/>
</dbReference>
<comment type="pathway">
    <text evidence="2 11">Amino-acid biosynthesis; L-histidine biosynthesis; L-histidine from 5-phospho-alpha-D-ribose 1-diphosphate: step 7/9.</text>
</comment>
<keyword evidence="14" id="KW-1185">Reference proteome</keyword>
<evidence type="ECO:0000256" key="5">
    <source>
        <dbReference type="ARBA" id="ARBA00022576"/>
    </source>
</evidence>
<keyword evidence="9 11" id="KW-0368">Histidine biosynthesis</keyword>
<reference evidence="13 14" key="1">
    <citation type="submission" date="2019-10" db="EMBL/GenBank/DDBJ databases">
        <title>Rubrobacter sp nov SCSIO 52090 isolated from a deep-sea sediment in the South China Sea.</title>
        <authorList>
            <person name="Chen R.W."/>
        </authorList>
    </citation>
    <scope>NUCLEOTIDE SEQUENCE [LARGE SCALE GENOMIC DNA]</scope>
    <source>
        <strain evidence="13 14">SCSIO 52909</strain>
    </source>
</reference>
<evidence type="ECO:0000256" key="6">
    <source>
        <dbReference type="ARBA" id="ARBA00022605"/>
    </source>
</evidence>
<dbReference type="GO" id="GO:0004400">
    <property type="term" value="F:histidinol-phosphate transaminase activity"/>
    <property type="evidence" value="ECO:0007669"/>
    <property type="project" value="UniProtKB-UniRule"/>
</dbReference>
<dbReference type="InterPro" id="IPR015422">
    <property type="entry name" value="PyrdxlP-dep_Trfase_small"/>
</dbReference>
<dbReference type="Gene3D" id="3.90.1150.10">
    <property type="entry name" value="Aspartate Aminotransferase, domain 1"/>
    <property type="match status" value="1"/>
</dbReference>
<dbReference type="EMBL" id="CP045119">
    <property type="protein sequence ID" value="QIN81430.1"/>
    <property type="molecule type" value="Genomic_DNA"/>
</dbReference>
<organism evidence="13 14">
    <name type="scientific">Rubrobacter tropicus</name>
    <dbReference type="NCBI Taxonomy" id="2653851"/>
    <lineage>
        <taxon>Bacteria</taxon>
        <taxon>Bacillati</taxon>
        <taxon>Actinomycetota</taxon>
        <taxon>Rubrobacteria</taxon>
        <taxon>Rubrobacterales</taxon>
        <taxon>Rubrobacteraceae</taxon>
        <taxon>Rubrobacter</taxon>
    </lineage>
</organism>
<dbReference type="InterPro" id="IPR015421">
    <property type="entry name" value="PyrdxlP-dep_Trfase_major"/>
</dbReference>
<accession>A0A6G8Q4Q3</accession>
<dbReference type="InterPro" id="IPR004839">
    <property type="entry name" value="Aminotransferase_I/II_large"/>
</dbReference>
<keyword evidence="6 11" id="KW-0028">Amino-acid biosynthesis</keyword>
<comment type="subunit">
    <text evidence="4 11">Homodimer.</text>
</comment>
<sequence length="444" mass="48224">MVVLFSAAVFAGAVVATSEAEVFGGSGLAFSPVLAPQEIVARRARMGIRGTRRRRFFILRDSVIRNDARRCGLGCGRLSLPGIRSTPGIGVNLKTRSVLEGIGPYNPPRLREEISVDYGSEEYVKLTMNELSFGPLPEARAAIIETLSRAGRYPDRDATPLREAIAHAHPGISVGNIVVGNGSSETLVDLMQILDRPGEVVIPWPSFPFYVSSARVVGLDAKKVPLDDHHRADLDAMLAAVTRETRAVILCNPNNPSGTYLPLSEVRRFADALPEDVLLILDEAYYEFVDDPLYSGSHDLVLESDNVVSTRTFSKVHGLAGFRVGYALAPERLADLVWRVHVPFSVNQAGQAAATASLGQPGAIAERSRQMKRERERVQDAFETAGLEYVPSHTNFVMVGAKPQLFEKTGVLVREGEALGYPVGWSRVTIGGPEENDRLLGALA</sequence>
<comment type="catalytic activity">
    <reaction evidence="10 11">
        <text>L-histidinol phosphate + 2-oxoglutarate = 3-(imidazol-4-yl)-2-oxopropyl phosphate + L-glutamate</text>
        <dbReference type="Rhea" id="RHEA:23744"/>
        <dbReference type="ChEBI" id="CHEBI:16810"/>
        <dbReference type="ChEBI" id="CHEBI:29985"/>
        <dbReference type="ChEBI" id="CHEBI:57766"/>
        <dbReference type="ChEBI" id="CHEBI:57980"/>
        <dbReference type="EC" id="2.6.1.9"/>
    </reaction>
</comment>
<dbReference type="InterPro" id="IPR015424">
    <property type="entry name" value="PyrdxlP-dep_Trfase"/>
</dbReference>